<dbReference type="InterPro" id="IPR012976">
    <property type="entry name" value="NOSIC"/>
</dbReference>
<evidence type="ECO:0000256" key="8">
    <source>
        <dbReference type="ARBA" id="ARBA00023274"/>
    </source>
</evidence>
<dbReference type="Pfam" id="PF01798">
    <property type="entry name" value="Nop"/>
    <property type="match status" value="1"/>
</dbReference>
<dbReference type="GO" id="GO:0003723">
    <property type="term" value="F:RNA binding"/>
    <property type="evidence" value="ECO:0007669"/>
    <property type="project" value="UniProtKB-KW"/>
</dbReference>
<dbReference type="PANTHER" id="PTHR13904">
    <property type="entry name" value="PRE-MRNA SPLICING FACTOR PRP31"/>
    <property type="match status" value="1"/>
</dbReference>
<dbReference type="Proteomes" id="UP000271241">
    <property type="component" value="Unassembled WGS sequence"/>
</dbReference>
<sequence>MAGVEGGVDEADQDAAMKDAETLDREAREEAERQLSQLVAGAQSVHDVAKLLRGQTMIDVLRKIDEFTKQQATAVHFSGPVEEHPEYSTIVLSNNLTADVDNEILAVHKYARDHYAPRFPELESLVLNPIDFVRAVKAVGNTADLSAIDLETVLPSATIMVVTMAGSTSKGQKLDDAEWLRVEEACDMVLALDEARHKILDYVASRMQLIAPNLSAIIGTSTAAKMMGAAGGLTALSKIPACNVQVLGASAKARTGFSNIGMQRHAGFIYYSELISSIPPDLRAKATRIVAAKCTLAARIDRCHESTDGYKGKEMLAGIKKRLEKMQEPAPNKNARALPAPIEAAKKRRGGRRVRKQKEAYATTELQRQQNRIQFGDVETEASSMDQIKGLGMIGRQIGNIRAATATTKNKGTLMMQRRLKAYGSGSSGATSGLSSSLAFTPVQGIELENPEARAQKLKDLNSRYFDAAQGFLQLKAKRKREEEGGGGV</sequence>
<keyword evidence="8" id="KW-0687">Ribonucleoprotein</keyword>
<evidence type="ECO:0000256" key="6">
    <source>
        <dbReference type="ARBA" id="ARBA00023187"/>
    </source>
</evidence>
<keyword evidence="4" id="KW-0747">Spliceosome</keyword>
<keyword evidence="5" id="KW-0694">RNA-binding</keyword>
<dbReference type="InterPro" id="IPR019175">
    <property type="entry name" value="Prp31_C"/>
</dbReference>
<proteinExistence type="inferred from homology"/>
<name>A0A4P9XT13_9FUNG</name>
<dbReference type="STRING" id="78915.A0A4P9XT13"/>
<evidence type="ECO:0000256" key="3">
    <source>
        <dbReference type="ARBA" id="ARBA00022664"/>
    </source>
</evidence>
<dbReference type="InterPro" id="IPR036070">
    <property type="entry name" value="Nop_dom_sf"/>
</dbReference>
<accession>A0A4P9XT13</accession>
<dbReference type="SUPFAM" id="SSF89124">
    <property type="entry name" value="Nop domain"/>
    <property type="match status" value="1"/>
</dbReference>
<dbReference type="GO" id="GO:0046540">
    <property type="term" value="C:U4/U6 x U5 tri-snRNP complex"/>
    <property type="evidence" value="ECO:0007669"/>
    <property type="project" value="InterPro"/>
</dbReference>
<dbReference type="InterPro" id="IPR002687">
    <property type="entry name" value="Nop_dom"/>
</dbReference>
<dbReference type="Gene3D" id="1.10.287.4070">
    <property type="match status" value="1"/>
</dbReference>
<feature type="domain" description="Nop" evidence="9">
    <location>
        <begin position="210"/>
        <end position="328"/>
    </location>
</feature>
<evidence type="ECO:0000256" key="1">
    <source>
        <dbReference type="ARBA" id="ARBA00004123"/>
    </source>
</evidence>
<evidence type="ECO:0000256" key="5">
    <source>
        <dbReference type="ARBA" id="ARBA00022884"/>
    </source>
</evidence>
<reference evidence="11" key="1">
    <citation type="journal article" date="2018" name="Nat. Microbiol.">
        <title>Leveraging single-cell genomics to expand the fungal tree of life.</title>
        <authorList>
            <person name="Ahrendt S.R."/>
            <person name="Quandt C.A."/>
            <person name="Ciobanu D."/>
            <person name="Clum A."/>
            <person name="Salamov A."/>
            <person name="Andreopoulos B."/>
            <person name="Cheng J.F."/>
            <person name="Woyke T."/>
            <person name="Pelin A."/>
            <person name="Henrissat B."/>
            <person name="Reynolds N.K."/>
            <person name="Benny G.L."/>
            <person name="Smith M.E."/>
            <person name="James T.Y."/>
            <person name="Grigoriev I.V."/>
        </authorList>
    </citation>
    <scope>NUCLEOTIDE SEQUENCE [LARGE SCALE GENOMIC DNA]</scope>
    <source>
        <strain evidence="11">RSA 1356</strain>
    </source>
</reference>
<dbReference type="AlphaFoldDB" id="A0A4P9XT13"/>
<dbReference type="GO" id="GO:0071011">
    <property type="term" value="C:precatalytic spliceosome"/>
    <property type="evidence" value="ECO:0007669"/>
    <property type="project" value="TreeGrafter"/>
</dbReference>
<dbReference type="PROSITE" id="PS51358">
    <property type="entry name" value="NOP"/>
    <property type="match status" value="1"/>
</dbReference>
<dbReference type="InterPro" id="IPR042239">
    <property type="entry name" value="Nop_C"/>
</dbReference>
<dbReference type="PANTHER" id="PTHR13904:SF0">
    <property type="entry name" value="U4_U6 SMALL NUCLEAR RIBONUCLEOPROTEIN PRP31"/>
    <property type="match status" value="1"/>
</dbReference>
<organism evidence="10 11">
    <name type="scientific">Thamnocephalis sphaerospora</name>
    <dbReference type="NCBI Taxonomy" id="78915"/>
    <lineage>
        <taxon>Eukaryota</taxon>
        <taxon>Fungi</taxon>
        <taxon>Fungi incertae sedis</taxon>
        <taxon>Zoopagomycota</taxon>
        <taxon>Zoopagomycotina</taxon>
        <taxon>Zoopagomycetes</taxon>
        <taxon>Zoopagales</taxon>
        <taxon>Sigmoideomycetaceae</taxon>
        <taxon>Thamnocephalis</taxon>
    </lineage>
</organism>
<dbReference type="OrthoDB" id="4771285at2759"/>
<evidence type="ECO:0000313" key="11">
    <source>
        <dbReference type="Proteomes" id="UP000271241"/>
    </source>
</evidence>
<evidence type="ECO:0000256" key="4">
    <source>
        <dbReference type="ARBA" id="ARBA00022728"/>
    </source>
</evidence>
<keyword evidence="3" id="KW-0507">mRNA processing</keyword>
<dbReference type="GO" id="GO:0005687">
    <property type="term" value="C:U4 snRNP"/>
    <property type="evidence" value="ECO:0007669"/>
    <property type="project" value="TreeGrafter"/>
</dbReference>
<comment type="subcellular location">
    <subcellularLocation>
        <location evidence="1">Nucleus</location>
    </subcellularLocation>
</comment>
<dbReference type="GO" id="GO:0000244">
    <property type="term" value="P:spliceosomal tri-snRNP complex assembly"/>
    <property type="evidence" value="ECO:0007669"/>
    <property type="project" value="InterPro"/>
</dbReference>
<keyword evidence="7" id="KW-0539">Nucleus</keyword>
<gene>
    <name evidence="10" type="ORF">THASP1DRAFT_14459</name>
</gene>
<dbReference type="Pfam" id="PF09785">
    <property type="entry name" value="Prp31_C"/>
    <property type="match status" value="1"/>
</dbReference>
<dbReference type="EMBL" id="KZ992524">
    <property type="protein sequence ID" value="RKP09298.1"/>
    <property type="molecule type" value="Genomic_DNA"/>
</dbReference>
<evidence type="ECO:0000313" key="10">
    <source>
        <dbReference type="EMBL" id="RKP09298.1"/>
    </source>
</evidence>
<keyword evidence="11" id="KW-1185">Reference proteome</keyword>
<protein>
    <recommendedName>
        <fullName evidence="9">Nop domain-containing protein</fullName>
    </recommendedName>
</protein>
<evidence type="ECO:0000256" key="2">
    <source>
        <dbReference type="ARBA" id="ARBA00005572"/>
    </source>
</evidence>
<dbReference type="FunFam" id="1.10.287.4070:FF:000003">
    <property type="entry name" value="U4/U6 small nuclear ribonucleoprotein PRP31"/>
    <property type="match status" value="1"/>
</dbReference>
<dbReference type="Gene3D" id="1.10.246.90">
    <property type="entry name" value="Nop domain"/>
    <property type="match status" value="1"/>
</dbReference>
<comment type="similarity">
    <text evidence="2">Belongs to the PRP31 family.</text>
</comment>
<evidence type="ECO:0000259" key="9">
    <source>
        <dbReference type="PROSITE" id="PS51358"/>
    </source>
</evidence>
<dbReference type="InterPro" id="IPR027105">
    <property type="entry name" value="Prp31"/>
</dbReference>
<dbReference type="FunFam" id="1.10.246.90:FF:000002">
    <property type="entry name" value="U4/U6 small nuclear ribonucleoprotein Prp31"/>
    <property type="match status" value="1"/>
</dbReference>
<keyword evidence="6" id="KW-0508">mRNA splicing</keyword>
<evidence type="ECO:0000256" key="7">
    <source>
        <dbReference type="ARBA" id="ARBA00023242"/>
    </source>
</evidence>
<dbReference type="SMART" id="SM00931">
    <property type="entry name" value="NOSIC"/>
    <property type="match status" value="1"/>
</dbReference>